<keyword evidence="1" id="KW-0812">Transmembrane</keyword>
<evidence type="ECO:0008006" key="4">
    <source>
        <dbReference type="Google" id="ProtNLM"/>
    </source>
</evidence>
<keyword evidence="3" id="KW-1185">Reference proteome</keyword>
<name>A0AAW1WUA8_RUBAR</name>
<protein>
    <recommendedName>
        <fullName evidence="4">MARVEL domain-containing protein</fullName>
    </recommendedName>
</protein>
<dbReference type="PANTHER" id="PTHR34115">
    <property type="entry name" value="PROTEIN, PUTATIVE-RELATED"/>
    <property type="match status" value="1"/>
</dbReference>
<evidence type="ECO:0000313" key="3">
    <source>
        <dbReference type="Proteomes" id="UP001457282"/>
    </source>
</evidence>
<feature type="transmembrane region" description="Helical" evidence="1">
    <location>
        <begin position="132"/>
        <end position="163"/>
    </location>
</feature>
<dbReference type="InterPro" id="IPR053258">
    <property type="entry name" value="Ca-permeable_cation_channel"/>
</dbReference>
<organism evidence="2 3">
    <name type="scientific">Rubus argutus</name>
    <name type="common">Southern blackberry</name>
    <dbReference type="NCBI Taxonomy" id="59490"/>
    <lineage>
        <taxon>Eukaryota</taxon>
        <taxon>Viridiplantae</taxon>
        <taxon>Streptophyta</taxon>
        <taxon>Embryophyta</taxon>
        <taxon>Tracheophyta</taxon>
        <taxon>Spermatophyta</taxon>
        <taxon>Magnoliopsida</taxon>
        <taxon>eudicotyledons</taxon>
        <taxon>Gunneridae</taxon>
        <taxon>Pentapetalae</taxon>
        <taxon>rosids</taxon>
        <taxon>fabids</taxon>
        <taxon>Rosales</taxon>
        <taxon>Rosaceae</taxon>
        <taxon>Rosoideae</taxon>
        <taxon>Rosoideae incertae sedis</taxon>
        <taxon>Rubus</taxon>
    </lineage>
</organism>
<dbReference type="Proteomes" id="UP001457282">
    <property type="component" value="Unassembled WGS sequence"/>
</dbReference>
<evidence type="ECO:0000256" key="1">
    <source>
        <dbReference type="SAM" id="Phobius"/>
    </source>
</evidence>
<comment type="caution">
    <text evidence="2">The sequence shown here is derived from an EMBL/GenBank/DDBJ whole genome shotgun (WGS) entry which is preliminary data.</text>
</comment>
<reference evidence="2 3" key="1">
    <citation type="journal article" date="2023" name="G3 (Bethesda)">
        <title>A chromosome-length genome assembly and annotation of blackberry (Rubus argutus, cv. 'Hillquist').</title>
        <authorList>
            <person name="Bruna T."/>
            <person name="Aryal R."/>
            <person name="Dudchenko O."/>
            <person name="Sargent D.J."/>
            <person name="Mead D."/>
            <person name="Buti M."/>
            <person name="Cavallini A."/>
            <person name="Hytonen T."/>
            <person name="Andres J."/>
            <person name="Pham M."/>
            <person name="Weisz D."/>
            <person name="Mascagni F."/>
            <person name="Usai G."/>
            <person name="Natali L."/>
            <person name="Bassil N."/>
            <person name="Fernandez G.E."/>
            <person name="Lomsadze A."/>
            <person name="Armour M."/>
            <person name="Olukolu B."/>
            <person name="Poorten T."/>
            <person name="Britton C."/>
            <person name="Davik J."/>
            <person name="Ashrafi H."/>
            <person name="Aiden E.L."/>
            <person name="Borodovsky M."/>
            <person name="Worthington M."/>
        </authorList>
    </citation>
    <scope>NUCLEOTIDE SEQUENCE [LARGE SCALE GENOMIC DNA]</scope>
    <source>
        <strain evidence="2">PI 553951</strain>
    </source>
</reference>
<keyword evidence="1" id="KW-0472">Membrane</keyword>
<dbReference type="PANTHER" id="PTHR34115:SF13">
    <property type="entry name" value="RPB1A"/>
    <property type="match status" value="1"/>
</dbReference>
<keyword evidence="1" id="KW-1133">Transmembrane helix</keyword>
<accession>A0AAW1WUA8</accession>
<dbReference type="EMBL" id="JBEDUW010000005">
    <property type="protein sequence ID" value="KAK9927813.1"/>
    <property type="molecule type" value="Genomic_DNA"/>
</dbReference>
<dbReference type="AlphaFoldDB" id="A0AAW1WUA8"/>
<sequence length="230" mass="26211">MTRWRTGRRSARTTPVSGNRMLRRAKKQIIFLRLGYCRILDESGRIRCGCREEVESSQAVLHRYNFTLIGTLGFLLQLKQAAGSPSPFVTDLVTMLMFIAVFLIYICSLATVKTLHFPTQDLSEFMDNISLLFGSLASMLLLLILVRAFGFFTLSLWIVYFLIDFVTTISYRNALGYFWDKVKELFKGLKVKELFKGQVKNEAENVVGLQEAGEQATVAQPQDTQVITER</sequence>
<gene>
    <name evidence="2" type="ORF">M0R45_024979</name>
</gene>
<proteinExistence type="predicted"/>
<feature type="transmembrane region" description="Helical" evidence="1">
    <location>
        <begin position="88"/>
        <end position="112"/>
    </location>
</feature>
<evidence type="ECO:0000313" key="2">
    <source>
        <dbReference type="EMBL" id="KAK9927813.1"/>
    </source>
</evidence>